<dbReference type="InterPro" id="IPR006015">
    <property type="entry name" value="Universal_stress_UspA"/>
</dbReference>
<evidence type="ECO:0000256" key="1">
    <source>
        <dbReference type="ARBA" id="ARBA00008791"/>
    </source>
</evidence>
<dbReference type="PIRSF" id="PIRSF006276">
    <property type="entry name" value="UspA"/>
    <property type="match status" value="1"/>
</dbReference>
<dbReference type="SUPFAM" id="SSF52402">
    <property type="entry name" value="Adenine nucleotide alpha hydrolases-like"/>
    <property type="match status" value="1"/>
</dbReference>
<sequence>MSTQEYKHILVGIDGSEQANAAFKKAVEVARRNQGTVYVANVIDQQYYNFMGYTPMNQTLVDQETEEAKKLIQECKDYGKSVNYEKIEGIVAYGSAKEAMSHQLPEKYQIDLIMVGQSGLNAVERFMIGSVSSYIIREALCDVLVVSSTEDTEVAK</sequence>
<dbReference type="EMBL" id="AJAT01000021">
    <property type="protein sequence ID" value="EOL41241.1"/>
    <property type="molecule type" value="Genomic_DNA"/>
</dbReference>
<dbReference type="HOGENOM" id="CLU_049301_16_0_9"/>
<gene>
    <name evidence="4" type="ORF">UC3_03450</name>
</gene>
<proteinExistence type="inferred from homology"/>
<dbReference type="CDD" id="cd00293">
    <property type="entry name" value="USP-like"/>
    <property type="match status" value="1"/>
</dbReference>
<dbReference type="AlphaFoldDB" id="R3W188"/>
<dbReference type="InterPro" id="IPR006016">
    <property type="entry name" value="UspA"/>
</dbReference>
<protein>
    <recommendedName>
        <fullName evidence="2">Universal stress protein</fullName>
    </recommendedName>
</protein>
<keyword evidence="2" id="KW-0963">Cytoplasm</keyword>
<name>R3W188_9ENTE</name>
<reference evidence="4 5" key="1">
    <citation type="submission" date="2013-02" db="EMBL/GenBank/DDBJ databases">
        <title>The Genome Sequence of Enterococcus phoeniculicola BAA-412.</title>
        <authorList>
            <consortium name="The Broad Institute Genome Sequencing Platform"/>
            <consortium name="The Broad Institute Genome Sequencing Center for Infectious Disease"/>
            <person name="Earl A.M."/>
            <person name="Gilmore M.S."/>
            <person name="Lebreton F."/>
            <person name="Walker B."/>
            <person name="Young S.K."/>
            <person name="Zeng Q."/>
            <person name="Gargeya S."/>
            <person name="Fitzgerald M."/>
            <person name="Haas B."/>
            <person name="Abouelleil A."/>
            <person name="Alvarado L."/>
            <person name="Arachchi H.M."/>
            <person name="Berlin A.M."/>
            <person name="Chapman S.B."/>
            <person name="Dewar J."/>
            <person name="Goldberg J."/>
            <person name="Griggs A."/>
            <person name="Gujja S."/>
            <person name="Hansen M."/>
            <person name="Howarth C."/>
            <person name="Imamovic A."/>
            <person name="Larimer J."/>
            <person name="McCowan C."/>
            <person name="Murphy C."/>
            <person name="Neiman D."/>
            <person name="Pearson M."/>
            <person name="Priest M."/>
            <person name="Roberts A."/>
            <person name="Saif S."/>
            <person name="Shea T."/>
            <person name="Sisk P."/>
            <person name="Sykes S."/>
            <person name="Wortman J."/>
            <person name="Nusbaum C."/>
            <person name="Birren B."/>
        </authorList>
    </citation>
    <scope>NUCLEOTIDE SEQUENCE [LARGE SCALE GENOMIC DNA]</scope>
    <source>
        <strain evidence="4 5">ATCC BAA-412</strain>
    </source>
</reference>
<dbReference type="PATRIC" id="fig|1158610.3.peg.3447"/>
<accession>R3W188</accession>
<dbReference type="PANTHER" id="PTHR46268:SF6">
    <property type="entry name" value="UNIVERSAL STRESS PROTEIN UP12"/>
    <property type="match status" value="1"/>
</dbReference>
<dbReference type="STRING" id="154621.RV11_GL001021"/>
<dbReference type="eggNOG" id="COG0589">
    <property type="taxonomic scope" value="Bacteria"/>
</dbReference>
<dbReference type="PANTHER" id="PTHR46268">
    <property type="entry name" value="STRESS RESPONSE PROTEIN NHAX"/>
    <property type="match status" value="1"/>
</dbReference>
<evidence type="ECO:0000313" key="4">
    <source>
        <dbReference type="EMBL" id="EOL41241.1"/>
    </source>
</evidence>
<dbReference type="GO" id="GO:0005737">
    <property type="term" value="C:cytoplasm"/>
    <property type="evidence" value="ECO:0007669"/>
    <property type="project" value="UniProtKB-SubCell"/>
</dbReference>
<dbReference type="Gene3D" id="3.40.50.620">
    <property type="entry name" value="HUPs"/>
    <property type="match status" value="1"/>
</dbReference>
<evidence type="ECO:0000313" key="5">
    <source>
        <dbReference type="Proteomes" id="UP000013785"/>
    </source>
</evidence>
<comment type="subcellular location">
    <subcellularLocation>
        <location evidence="2">Cytoplasm</location>
    </subcellularLocation>
</comment>
<dbReference type="InterPro" id="IPR014729">
    <property type="entry name" value="Rossmann-like_a/b/a_fold"/>
</dbReference>
<organism evidence="4 5">
    <name type="scientific">Enterococcus phoeniculicola ATCC BAA-412</name>
    <dbReference type="NCBI Taxonomy" id="1158610"/>
    <lineage>
        <taxon>Bacteria</taxon>
        <taxon>Bacillati</taxon>
        <taxon>Bacillota</taxon>
        <taxon>Bacilli</taxon>
        <taxon>Lactobacillales</taxon>
        <taxon>Enterococcaceae</taxon>
        <taxon>Enterococcus</taxon>
    </lineage>
</organism>
<comment type="caution">
    <text evidence="4">The sequence shown here is derived from an EMBL/GenBank/DDBJ whole genome shotgun (WGS) entry which is preliminary data.</text>
</comment>
<dbReference type="Proteomes" id="UP000013785">
    <property type="component" value="Unassembled WGS sequence"/>
</dbReference>
<comment type="similarity">
    <text evidence="1 2">Belongs to the universal stress protein A family.</text>
</comment>
<evidence type="ECO:0000256" key="2">
    <source>
        <dbReference type="PIRNR" id="PIRNR006276"/>
    </source>
</evidence>
<dbReference type="RefSeq" id="WP_010770080.1">
    <property type="nucleotide sequence ID" value="NZ_ASWE01000001.1"/>
</dbReference>
<evidence type="ECO:0000259" key="3">
    <source>
        <dbReference type="Pfam" id="PF00582"/>
    </source>
</evidence>
<feature type="domain" description="UspA" evidence="3">
    <location>
        <begin position="5"/>
        <end position="146"/>
    </location>
</feature>
<dbReference type="Pfam" id="PF00582">
    <property type="entry name" value="Usp"/>
    <property type="match status" value="1"/>
</dbReference>
<dbReference type="OrthoDB" id="9789668at2"/>
<dbReference type="PRINTS" id="PR01438">
    <property type="entry name" value="UNVRSLSTRESS"/>
</dbReference>
<keyword evidence="5" id="KW-1185">Reference proteome</keyword>